<dbReference type="AlphaFoldDB" id="A0A398BNJ0"/>
<dbReference type="OrthoDB" id="1629754at2"/>
<sequence>MNTTRDIKRAMFDYLPKYYEELRESEAIINAKAAAYLRLMYDIDDVMEQMFIDKASWGLALWEKLLGIKIGASHSVWKVLEDIRPVFEEIEEMDWTSFEDTFVVDRSGRRSTIKSRIRGFGSVNVALLKSVCESYVGGEVEVSESPDAHKVTIKFIDSRGIPSNIDDLKAAVAEIMPAHLVVEYTYRYLSWDEYDAFSWAWDTLDAKQFTHDQLEVYKPE</sequence>
<dbReference type="InterPro" id="IPR018755">
    <property type="entry name" value="Phage_Mu_Gp48"/>
</dbReference>
<reference evidence="1 2" key="1">
    <citation type="submission" date="2018-08" db="EMBL/GenBank/DDBJ databases">
        <title>Bacillus jemisoniae sp. nov., Bacillus chryseoplanitiae sp. nov., Bacillus resnikiae sp. nov., and Bacillus frankliniae sp. nov., isolated from Viking spacecraft and associated surfaces.</title>
        <authorList>
            <person name="Seuylemezian A."/>
            <person name="Vaishampayan P."/>
        </authorList>
    </citation>
    <scope>NUCLEOTIDE SEQUENCE [LARGE SCALE GENOMIC DNA]</scope>
    <source>
        <strain evidence="1 2">JJ-247</strain>
    </source>
</reference>
<dbReference type="Proteomes" id="UP000265816">
    <property type="component" value="Unassembled WGS sequence"/>
</dbReference>
<organism evidence="1 2">
    <name type="scientific">Mesobacillus zeae</name>
    <dbReference type="NCBI Taxonomy" id="1917180"/>
    <lineage>
        <taxon>Bacteria</taxon>
        <taxon>Bacillati</taxon>
        <taxon>Bacillota</taxon>
        <taxon>Bacilli</taxon>
        <taxon>Bacillales</taxon>
        <taxon>Bacillaceae</taxon>
        <taxon>Mesobacillus</taxon>
    </lineage>
</organism>
<accession>A0A398BNJ0</accession>
<gene>
    <name evidence="1" type="ORF">D1970_00065</name>
</gene>
<dbReference type="EMBL" id="QWVT01000001">
    <property type="protein sequence ID" value="RID88933.1"/>
    <property type="molecule type" value="Genomic_DNA"/>
</dbReference>
<dbReference type="Pfam" id="PF10076">
    <property type="entry name" value="Phage_Mu_Gp48"/>
    <property type="match status" value="2"/>
</dbReference>
<evidence type="ECO:0000313" key="2">
    <source>
        <dbReference type="Proteomes" id="UP000265816"/>
    </source>
</evidence>
<dbReference type="RefSeq" id="WP_119110845.1">
    <property type="nucleotide sequence ID" value="NZ_CBCSEO010000001.1"/>
</dbReference>
<proteinExistence type="predicted"/>
<comment type="caution">
    <text evidence="1">The sequence shown here is derived from an EMBL/GenBank/DDBJ whole genome shotgun (WGS) entry which is preliminary data.</text>
</comment>
<protein>
    <submittedName>
        <fullName evidence="1">DUF2313 domain-containing protein</fullName>
    </submittedName>
</protein>
<keyword evidence="2" id="KW-1185">Reference proteome</keyword>
<evidence type="ECO:0000313" key="1">
    <source>
        <dbReference type="EMBL" id="RID88933.1"/>
    </source>
</evidence>
<name>A0A398BNJ0_9BACI</name>